<evidence type="ECO:0000313" key="4">
    <source>
        <dbReference type="EMBL" id="KAK3916494.1"/>
    </source>
</evidence>
<protein>
    <submittedName>
        <fullName evidence="3">Protein cereblon-like protein</fullName>
    </submittedName>
</protein>
<name>A0AAE1H811_9NEOP</name>
<comment type="caution">
    <text evidence="3">The sequence shown here is derived from an EMBL/GenBank/DDBJ whole genome shotgun (WGS) entry which is preliminary data.</text>
</comment>
<reference evidence="3" key="1">
    <citation type="submission" date="2021-07" db="EMBL/GenBank/DDBJ databases">
        <authorList>
            <person name="Catto M.A."/>
            <person name="Jacobson A."/>
            <person name="Kennedy G."/>
            <person name="Labadie P."/>
            <person name="Hunt B.G."/>
            <person name="Srinivasan R."/>
        </authorList>
    </citation>
    <scope>NUCLEOTIDE SEQUENCE</scope>
    <source>
        <strain evidence="3">PL_HMW_Pooled</strain>
        <tissue evidence="3">Head</tissue>
    </source>
</reference>
<dbReference type="EMBL" id="JAHWGI010000532">
    <property type="protein sequence ID" value="KAK3916494.1"/>
    <property type="molecule type" value="Genomic_DNA"/>
</dbReference>
<accession>A0AAE1H811</accession>
<gene>
    <name evidence="3" type="ORF">KUF71_006229</name>
    <name evidence="4" type="ORF">KUF71_006268</name>
    <name evidence="2" type="ORF">KUF71_018681</name>
</gene>
<keyword evidence="5" id="KW-1185">Reference proteome</keyword>
<keyword evidence="1" id="KW-1133">Transmembrane helix</keyword>
<dbReference type="EMBL" id="JAHWGI010000031">
    <property type="protein sequence ID" value="KAK3908168.1"/>
    <property type="molecule type" value="Genomic_DNA"/>
</dbReference>
<feature type="transmembrane region" description="Helical" evidence="1">
    <location>
        <begin position="37"/>
        <end position="55"/>
    </location>
</feature>
<keyword evidence="1" id="KW-0472">Membrane</keyword>
<dbReference type="Proteomes" id="UP001219518">
    <property type="component" value="Unassembled WGS sequence"/>
</dbReference>
<keyword evidence="1" id="KW-0812">Transmembrane</keyword>
<proteinExistence type="predicted"/>
<organism evidence="3 5">
    <name type="scientific">Frankliniella fusca</name>
    <dbReference type="NCBI Taxonomy" id="407009"/>
    <lineage>
        <taxon>Eukaryota</taxon>
        <taxon>Metazoa</taxon>
        <taxon>Ecdysozoa</taxon>
        <taxon>Arthropoda</taxon>
        <taxon>Hexapoda</taxon>
        <taxon>Insecta</taxon>
        <taxon>Pterygota</taxon>
        <taxon>Neoptera</taxon>
        <taxon>Paraneoptera</taxon>
        <taxon>Thysanoptera</taxon>
        <taxon>Terebrantia</taxon>
        <taxon>Thripoidea</taxon>
        <taxon>Thripidae</taxon>
        <taxon>Frankliniella</taxon>
    </lineage>
</organism>
<evidence type="ECO:0000313" key="5">
    <source>
        <dbReference type="Proteomes" id="UP001219518"/>
    </source>
</evidence>
<evidence type="ECO:0000256" key="1">
    <source>
        <dbReference type="SAM" id="Phobius"/>
    </source>
</evidence>
<evidence type="ECO:0000313" key="2">
    <source>
        <dbReference type="EMBL" id="KAK3908168.1"/>
    </source>
</evidence>
<dbReference type="AlphaFoldDB" id="A0AAE1H811"/>
<reference evidence="3" key="2">
    <citation type="journal article" date="2023" name="BMC Genomics">
        <title>Pest status, molecular evolution, and epigenetic factors derived from the genome assembly of Frankliniella fusca, a thysanopteran phytovirus vector.</title>
        <authorList>
            <person name="Catto M.A."/>
            <person name="Labadie P.E."/>
            <person name="Jacobson A.L."/>
            <person name="Kennedy G.G."/>
            <person name="Srinivasan R."/>
            <person name="Hunt B.G."/>
        </authorList>
    </citation>
    <scope>NUCLEOTIDE SEQUENCE</scope>
    <source>
        <strain evidence="3">PL_HMW_Pooled</strain>
    </source>
</reference>
<evidence type="ECO:0000313" key="3">
    <source>
        <dbReference type="EMBL" id="KAK3916435.1"/>
    </source>
</evidence>
<dbReference type="EMBL" id="JAHWGI010000525">
    <property type="protein sequence ID" value="KAK3916435.1"/>
    <property type="molecule type" value="Genomic_DNA"/>
</dbReference>
<sequence>MQDPQFKVHIRMCRGTFDRLVTAIYNHMNQRREIHRIRTPFELCVIMAFWIIRNMDTFKNAALLFHTSPGVVCFHYLYIIRALRQMGLTYIRWPTAEKLFPII</sequence>
<feature type="transmembrane region" description="Helical" evidence="1">
    <location>
        <begin position="61"/>
        <end position="80"/>
    </location>
</feature>